<evidence type="ECO:0000256" key="6">
    <source>
        <dbReference type="ARBA" id="ARBA00022989"/>
    </source>
</evidence>
<keyword evidence="11" id="KW-1185">Reference proteome</keyword>
<feature type="transmembrane region" description="Helical" evidence="9">
    <location>
        <begin position="465"/>
        <end position="487"/>
    </location>
</feature>
<keyword evidence="3 8" id="KW-0813">Transport</keyword>
<sequence length="488" mass="50800">MSTQKKTVASPSATASSSTIDRFFHITERGSSIAQEVRGGFVTFFAMAYILVVNPIILSTTLPAEAGFAFADIAAGTALVAGIVTILMGLVANFPLALAAGMGLNAVVAFTLVGGNGLSYQEAMGLIVWEGILITILVLTGFREAVFKAVPRQLKTAISVGIGLFIAFVGLINAGIIRPGGTPVQLGINGSLAGLPALVFVFGLLLTVVLYIRKVKGAILIGLLSSTVLAMIFQAIFHVSAMKDETGEIVNPTGWGQTIPELSGSIVSLPSFGSLFQVDMFGAFSKLGPVAVVLLIFSLMLADFFDTMGTMVAIGGEAKLLDENGNPPRSREILLVDSLAAIAGGVGGVSSNTSYIESSAGVGEGARTGLASVVTGLLFLASTFLSPLVALVPTEAASTALVFVGFLMMMQVADIDWSKAEIAIPAFLTIAFMPFAYSITVGIGVGFVTYTLIRIAKGQAKRVHLLMWLVSILFIVYFLLGPIEALIG</sequence>
<dbReference type="RefSeq" id="WP_005962312.1">
    <property type="nucleotide sequence ID" value="NZ_CP040505.1"/>
</dbReference>
<feature type="transmembrane region" description="Helical" evidence="9">
    <location>
        <begin position="399"/>
        <end position="417"/>
    </location>
</feature>
<accession>N6WE58</accession>
<feature type="transmembrane region" description="Helical" evidence="9">
    <location>
        <begin position="154"/>
        <end position="176"/>
    </location>
</feature>
<evidence type="ECO:0000256" key="7">
    <source>
        <dbReference type="ARBA" id="ARBA00023136"/>
    </source>
</evidence>
<dbReference type="Proteomes" id="UP000013015">
    <property type="component" value="Unassembled WGS sequence"/>
</dbReference>
<feature type="transmembrane region" description="Helical" evidence="9">
    <location>
        <begin position="39"/>
        <end position="62"/>
    </location>
</feature>
<evidence type="ECO:0000256" key="9">
    <source>
        <dbReference type="SAM" id="Phobius"/>
    </source>
</evidence>
<protein>
    <submittedName>
        <fullName evidence="10">NCS2 family xanthine/uracil:cation symporter-2</fullName>
    </submittedName>
</protein>
<dbReference type="InterPro" id="IPR045018">
    <property type="entry name" value="Azg-like"/>
</dbReference>
<dbReference type="HOGENOM" id="CLU_024508_0_0_11"/>
<evidence type="ECO:0000256" key="1">
    <source>
        <dbReference type="ARBA" id="ARBA00004651"/>
    </source>
</evidence>
<dbReference type="AlphaFoldDB" id="N6WE58"/>
<comment type="similarity">
    <text evidence="2 8">Belongs to the nucleobase:cation symporter-2 (NCS2) (TC 2.A.40) family. Azg-like subfamily.</text>
</comment>
<feature type="transmembrane region" description="Helical" evidence="9">
    <location>
        <begin position="423"/>
        <end position="453"/>
    </location>
</feature>
<feature type="transmembrane region" description="Helical" evidence="9">
    <location>
        <begin position="123"/>
        <end position="142"/>
    </location>
</feature>
<reference evidence="10 11" key="1">
    <citation type="submission" date="2013-03" db="EMBL/GenBank/DDBJ databases">
        <title>Reference genome for the Human Microbiome Project.</title>
        <authorList>
            <person name="Aqrawi P."/>
            <person name="Ayvaz T."/>
            <person name="Bess C."/>
            <person name="Blankenburg K."/>
            <person name="Coyle M."/>
            <person name="Deng J."/>
            <person name="Forbes L."/>
            <person name="Fowler G."/>
            <person name="Francisco L."/>
            <person name="Fu Q."/>
            <person name="Gibbs R."/>
            <person name="Gross S."/>
            <person name="Gubbala S."/>
            <person name="Hale W."/>
            <person name="Hemphill L."/>
            <person name="Highlander S."/>
            <person name="Hirani K."/>
            <person name="Jackson L."/>
            <person name="Jakkamsetti A."/>
            <person name="Javaid M."/>
            <person name="Jayaseelan J.C."/>
            <person name="Jiang H."/>
            <person name="Joshi V."/>
            <person name="Korchina V."/>
            <person name="Kovar C."/>
            <person name="Lara F."/>
            <person name="Lee S."/>
            <person name="Liu Y."/>
            <person name="Mata R."/>
            <person name="Mathew T."/>
            <person name="Munidasa M."/>
            <person name="Muzny D."/>
            <person name="Nazareth L."/>
            <person name="Ngo R."/>
            <person name="Nguyen L."/>
            <person name="Nguyen N."/>
            <person name="Okwuonu G."/>
            <person name="Ongeri F."/>
            <person name="Palculict T."/>
            <person name="Patil S."/>
            <person name="Petrosino J."/>
            <person name="Pham C."/>
            <person name="Pham P."/>
            <person name="Pu L.-L."/>
            <person name="Qin X."/>
            <person name="Qu J."/>
            <person name="Reid J."/>
            <person name="Ross M."/>
            <person name="Ruth R."/>
            <person name="Saada N."/>
            <person name="San Lucas F."/>
            <person name="Santibanez J."/>
            <person name="Shang Y."/>
            <person name="Simmons D."/>
            <person name="Song X.-Z."/>
            <person name="Tang L.-Y."/>
            <person name="Thornton R."/>
            <person name="Warren J."/>
            <person name="Weissenberger G."/>
            <person name="Wilczek-Boney K."/>
            <person name="Worley K."/>
            <person name="Youmans B."/>
            <person name="Zhang J."/>
            <person name="Zhang L."/>
            <person name="Zhao Z."/>
            <person name="Zhou C."/>
            <person name="Zhu D."/>
            <person name="Zhu Y."/>
        </authorList>
    </citation>
    <scope>NUCLEOTIDE SEQUENCE [LARGE SCALE GENOMIC DNA]</scope>
    <source>
        <strain evidence="10 11">F0333</strain>
    </source>
</reference>
<comment type="caution">
    <text evidence="10">The sequence shown here is derived from an EMBL/GenBank/DDBJ whole genome shotgun (WGS) entry which is preliminary data.</text>
</comment>
<gene>
    <name evidence="10" type="primary">pbuG</name>
    <name evidence="10" type="ORF">HMPREF9004_0583</name>
</gene>
<dbReference type="PATRIC" id="fig|888050.3.peg.559"/>
<evidence type="ECO:0000313" key="10">
    <source>
        <dbReference type="EMBL" id="ENO18534.1"/>
    </source>
</evidence>
<feature type="transmembrane region" description="Helical" evidence="9">
    <location>
        <begin position="96"/>
        <end position="117"/>
    </location>
</feature>
<dbReference type="eggNOG" id="COG2252">
    <property type="taxonomic scope" value="Bacteria"/>
</dbReference>
<keyword evidence="4 8" id="KW-1003">Cell membrane</keyword>
<dbReference type="GO" id="GO:0005345">
    <property type="term" value="F:purine nucleobase transmembrane transporter activity"/>
    <property type="evidence" value="ECO:0007669"/>
    <property type="project" value="TreeGrafter"/>
</dbReference>
<keyword evidence="5 8" id="KW-0812">Transmembrane</keyword>
<dbReference type="PIRSF" id="PIRSF005353">
    <property type="entry name" value="PbuG"/>
    <property type="match status" value="1"/>
</dbReference>
<dbReference type="InterPro" id="IPR006043">
    <property type="entry name" value="NCS2"/>
</dbReference>
<comment type="subcellular location">
    <subcellularLocation>
        <location evidence="1 8">Cell membrane</location>
        <topology evidence="1 8">Multi-pass membrane protein</topology>
    </subcellularLocation>
</comment>
<proteinExistence type="inferred from homology"/>
<dbReference type="PANTHER" id="PTHR43337">
    <property type="entry name" value="XANTHINE/URACIL PERMEASE C887.17-RELATED"/>
    <property type="match status" value="1"/>
</dbReference>
<keyword evidence="6 8" id="KW-1133">Transmembrane helix</keyword>
<dbReference type="PANTHER" id="PTHR43337:SF1">
    <property type="entry name" value="XANTHINE_URACIL PERMEASE C887.17-RELATED"/>
    <property type="match status" value="1"/>
</dbReference>
<dbReference type="Pfam" id="PF00860">
    <property type="entry name" value="Xan_ur_permease"/>
    <property type="match status" value="1"/>
</dbReference>
<dbReference type="InterPro" id="IPR026033">
    <property type="entry name" value="Azg-like_bact_archaea"/>
</dbReference>
<name>N6WE58_9ACTO</name>
<keyword evidence="7 8" id="KW-0472">Membrane</keyword>
<feature type="transmembrane region" description="Helical" evidence="9">
    <location>
        <begin position="68"/>
        <end position="89"/>
    </location>
</feature>
<evidence type="ECO:0000256" key="4">
    <source>
        <dbReference type="ARBA" id="ARBA00022475"/>
    </source>
</evidence>
<evidence type="ECO:0000256" key="8">
    <source>
        <dbReference type="PIRNR" id="PIRNR005353"/>
    </source>
</evidence>
<evidence type="ECO:0000256" key="2">
    <source>
        <dbReference type="ARBA" id="ARBA00005697"/>
    </source>
</evidence>
<dbReference type="EMBL" id="AQHZ01000010">
    <property type="protein sequence ID" value="ENO18534.1"/>
    <property type="molecule type" value="Genomic_DNA"/>
</dbReference>
<feature type="transmembrane region" description="Helical" evidence="9">
    <location>
        <begin position="219"/>
        <end position="237"/>
    </location>
</feature>
<dbReference type="STRING" id="888050.HMPREF9004_0583"/>
<feature type="transmembrane region" description="Helical" evidence="9">
    <location>
        <begin position="188"/>
        <end position="212"/>
    </location>
</feature>
<organism evidence="10 11">
    <name type="scientific">Schaalia cardiffensis F0333</name>
    <dbReference type="NCBI Taxonomy" id="888050"/>
    <lineage>
        <taxon>Bacteria</taxon>
        <taxon>Bacillati</taxon>
        <taxon>Actinomycetota</taxon>
        <taxon>Actinomycetes</taxon>
        <taxon>Actinomycetales</taxon>
        <taxon>Actinomycetaceae</taxon>
        <taxon>Schaalia</taxon>
    </lineage>
</organism>
<evidence type="ECO:0000256" key="3">
    <source>
        <dbReference type="ARBA" id="ARBA00022448"/>
    </source>
</evidence>
<evidence type="ECO:0000256" key="5">
    <source>
        <dbReference type="ARBA" id="ARBA00022692"/>
    </source>
</evidence>
<feature type="transmembrane region" description="Helical" evidence="9">
    <location>
        <begin position="290"/>
        <end position="312"/>
    </location>
</feature>
<dbReference type="GO" id="GO:0005886">
    <property type="term" value="C:plasma membrane"/>
    <property type="evidence" value="ECO:0007669"/>
    <property type="project" value="UniProtKB-SubCell"/>
</dbReference>
<evidence type="ECO:0000313" key="11">
    <source>
        <dbReference type="Proteomes" id="UP000013015"/>
    </source>
</evidence>
<dbReference type="OrthoDB" id="9808458at2"/>